<sequence length="137" mass="14549">MNRIDEKGVTMKKTGRTVACAAAAIGISLGGAVVTAPPAFAGSGHYISFSNKGWFVANTCYKWKGSTTSDSCDSGKTINQDWRVEIPEDATGVELSVTVDAQIGGGNITPQITDLKRGYCYELSGYTWGPKITEKTC</sequence>
<accession>A0ABN6R8P5</accession>
<reference evidence="1" key="1">
    <citation type="submission" date="2022-06" db="EMBL/GenBank/DDBJ databases">
        <title>Complete genome sequence of Streptomyces nigrescens HEK616.</title>
        <authorList>
            <person name="Asamizu S."/>
            <person name="Onaka H."/>
        </authorList>
    </citation>
    <scope>NUCLEOTIDE SEQUENCE</scope>
    <source>
        <strain evidence="1">HEK616</strain>
        <plasmid evidence="1">SNP1</plasmid>
    </source>
</reference>
<dbReference type="EMBL" id="AP026074">
    <property type="protein sequence ID" value="BDM74326.1"/>
    <property type="molecule type" value="Genomic_DNA"/>
</dbReference>
<keyword evidence="1" id="KW-0614">Plasmid</keyword>
<evidence type="ECO:0008006" key="3">
    <source>
        <dbReference type="Google" id="ProtNLM"/>
    </source>
</evidence>
<protein>
    <recommendedName>
        <fullName evidence="3">Secreted protein</fullName>
    </recommendedName>
</protein>
<name>A0ABN6R8P5_STRNI</name>
<proteinExistence type="predicted"/>
<gene>
    <name evidence="1" type="ORF">HEK616_78130</name>
</gene>
<dbReference type="Proteomes" id="UP001059597">
    <property type="component" value="Plasmid SNP1"/>
</dbReference>
<geneLocation type="plasmid" evidence="1 2">
    <name>SNP1</name>
</geneLocation>
<organism evidence="1 2">
    <name type="scientific">Streptomyces nigrescens</name>
    <dbReference type="NCBI Taxonomy" id="1920"/>
    <lineage>
        <taxon>Bacteria</taxon>
        <taxon>Bacillati</taxon>
        <taxon>Actinomycetota</taxon>
        <taxon>Actinomycetes</taxon>
        <taxon>Kitasatosporales</taxon>
        <taxon>Streptomycetaceae</taxon>
        <taxon>Streptomyces</taxon>
    </lineage>
</organism>
<evidence type="ECO:0000313" key="2">
    <source>
        <dbReference type="Proteomes" id="UP001059597"/>
    </source>
</evidence>
<evidence type="ECO:0000313" key="1">
    <source>
        <dbReference type="EMBL" id="BDM74326.1"/>
    </source>
</evidence>
<keyword evidence="2" id="KW-1185">Reference proteome</keyword>